<evidence type="ECO:0000313" key="2">
    <source>
        <dbReference type="EMBL" id="PIS30928.1"/>
    </source>
</evidence>
<feature type="compositionally biased region" description="Polar residues" evidence="1">
    <location>
        <begin position="62"/>
        <end position="71"/>
    </location>
</feature>
<evidence type="ECO:0000256" key="1">
    <source>
        <dbReference type="SAM" id="MobiDB-lite"/>
    </source>
</evidence>
<dbReference type="AlphaFoldDB" id="A0A2H0Y120"/>
<feature type="region of interest" description="Disordered" evidence="1">
    <location>
        <begin position="42"/>
        <end position="71"/>
    </location>
</feature>
<gene>
    <name evidence="2" type="ORF">COT42_02070</name>
</gene>
<accession>A0A2H0Y120</accession>
<feature type="compositionally biased region" description="Basic and acidic residues" evidence="1">
    <location>
        <begin position="94"/>
        <end position="105"/>
    </location>
</feature>
<evidence type="ECO:0000313" key="3">
    <source>
        <dbReference type="Proteomes" id="UP000231343"/>
    </source>
</evidence>
<proteinExistence type="predicted"/>
<sequence length="105" mass="11172">MSDNKNDAIFSITSDGVNSKIKITTHPGANVTTNATKTHMQNVDQESSGGKISYNAADLTQDGGSQTAKNQGKITNRVEGGILHQENLTQSADNKGEIVNEVKKN</sequence>
<organism evidence="2 3">
    <name type="scientific">Candidatus Saganbacteria bacterium CG08_land_8_20_14_0_20_45_16</name>
    <dbReference type="NCBI Taxonomy" id="2014293"/>
    <lineage>
        <taxon>Bacteria</taxon>
        <taxon>Bacillati</taxon>
        <taxon>Saganbacteria</taxon>
    </lineage>
</organism>
<reference evidence="2 3" key="1">
    <citation type="submission" date="2017-09" db="EMBL/GenBank/DDBJ databases">
        <title>Depth-based differentiation of microbial function through sediment-hosted aquifers and enrichment of novel symbionts in the deep terrestrial subsurface.</title>
        <authorList>
            <person name="Probst A.J."/>
            <person name="Ladd B."/>
            <person name="Jarett J.K."/>
            <person name="Geller-Mcgrath D.E."/>
            <person name="Sieber C.M."/>
            <person name="Emerson J.B."/>
            <person name="Anantharaman K."/>
            <person name="Thomas B.C."/>
            <person name="Malmstrom R."/>
            <person name="Stieglmeier M."/>
            <person name="Klingl A."/>
            <person name="Woyke T."/>
            <person name="Ryan C.M."/>
            <person name="Banfield J.F."/>
        </authorList>
    </citation>
    <scope>NUCLEOTIDE SEQUENCE [LARGE SCALE GENOMIC DNA]</scope>
    <source>
        <strain evidence="2">CG08_land_8_20_14_0_20_45_16</strain>
    </source>
</reference>
<comment type="caution">
    <text evidence="2">The sequence shown here is derived from an EMBL/GenBank/DDBJ whole genome shotgun (WGS) entry which is preliminary data.</text>
</comment>
<dbReference type="EMBL" id="PEYM01000043">
    <property type="protein sequence ID" value="PIS30928.1"/>
    <property type="molecule type" value="Genomic_DNA"/>
</dbReference>
<feature type="region of interest" description="Disordered" evidence="1">
    <location>
        <begin position="85"/>
        <end position="105"/>
    </location>
</feature>
<name>A0A2H0Y120_UNCSA</name>
<dbReference type="Proteomes" id="UP000231343">
    <property type="component" value="Unassembled WGS sequence"/>
</dbReference>
<protein>
    <submittedName>
        <fullName evidence="2">Uncharacterized protein</fullName>
    </submittedName>
</protein>